<evidence type="ECO:0000259" key="1">
    <source>
        <dbReference type="Pfam" id="PF00578"/>
    </source>
</evidence>
<accession>A0AA96GE95</accession>
<dbReference type="RefSeq" id="WP_312646311.1">
    <property type="nucleotide sequence ID" value="NZ_CP116967.1"/>
</dbReference>
<gene>
    <name evidence="2" type="ORF">PP769_07235</name>
</gene>
<dbReference type="InterPro" id="IPR000866">
    <property type="entry name" value="AhpC/TSA"/>
</dbReference>
<evidence type="ECO:0000313" key="2">
    <source>
        <dbReference type="EMBL" id="WNM59542.1"/>
    </source>
</evidence>
<dbReference type="SUPFAM" id="SSF52833">
    <property type="entry name" value="Thioredoxin-like"/>
    <property type="match status" value="1"/>
</dbReference>
<sequence>MNIGHSTLPHMRVPALLKGNMIDLDLASLEGQWGILCCPPKLEFCDAVFLNQFRRTVQKQGALLLGMQHPAHLFRGSHLHTIKILSIPLLIDSTQRLGRALGLWSGPPFNQCQTFIFDPEGVIRDRRSHLFNWHGMTRLLGMLKKCQNFSFQPAQEQNDNPATTNFMFAKQDLNPTLC</sequence>
<evidence type="ECO:0000313" key="3">
    <source>
        <dbReference type="Proteomes" id="UP001302719"/>
    </source>
</evidence>
<name>A0AA96GE95_9BACT</name>
<dbReference type="GO" id="GO:0016491">
    <property type="term" value="F:oxidoreductase activity"/>
    <property type="evidence" value="ECO:0007669"/>
    <property type="project" value="InterPro"/>
</dbReference>
<dbReference type="Gene3D" id="3.40.30.10">
    <property type="entry name" value="Glutaredoxin"/>
    <property type="match status" value="1"/>
</dbReference>
<dbReference type="Proteomes" id="UP001302719">
    <property type="component" value="Chromosome"/>
</dbReference>
<protein>
    <submittedName>
        <fullName evidence="2">Redoxin domain-containing protein</fullName>
    </submittedName>
</protein>
<dbReference type="GO" id="GO:0016209">
    <property type="term" value="F:antioxidant activity"/>
    <property type="evidence" value="ECO:0007669"/>
    <property type="project" value="InterPro"/>
</dbReference>
<dbReference type="AlphaFoldDB" id="A0AA96GE95"/>
<dbReference type="KEGG" id="nall:PP769_07235"/>
<dbReference type="EMBL" id="CP116967">
    <property type="protein sequence ID" value="WNM59542.1"/>
    <property type="molecule type" value="Genomic_DNA"/>
</dbReference>
<feature type="domain" description="Alkyl hydroperoxide reductase subunit C/ Thiol specific antioxidant" evidence="1">
    <location>
        <begin position="19"/>
        <end position="125"/>
    </location>
</feature>
<dbReference type="InterPro" id="IPR036249">
    <property type="entry name" value="Thioredoxin-like_sf"/>
</dbReference>
<proteinExistence type="predicted"/>
<organism evidence="2 3">
    <name type="scientific">Candidatus Nitrospira allomarina</name>
    <dbReference type="NCBI Taxonomy" id="3020900"/>
    <lineage>
        <taxon>Bacteria</taxon>
        <taxon>Pseudomonadati</taxon>
        <taxon>Nitrospirota</taxon>
        <taxon>Nitrospiria</taxon>
        <taxon>Nitrospirales</taxon>
        <taxon>Nitrospiraceae</taxon>
        <taxon>Nitrospira</taxon>
    </lineage>
</organism>
<dbReference type="Pfam" id="PF00578">
    <property type="entry name" value="AhpC-TSA"/>
    <property type="match status" value="1"/>
</dbReference>
<keyword evidence="3" id="KW-1185">Reference proteome</keyword>
<reference evidence="2 3" key="1">
    <citation type="submission" date="2023-01" db="EMBL/GenBank/DDBJ databases">
        <title>Cultivation and genomic characterization of new, ubiquitous marine nitrite-oxidizing bacteria from the Nitrospirales.</title>
        <authorList>
            <person name="Mueller A.J."/>
            <person name="Daebeler A."/>
            <person name="Herbold C.W."/>
            <person name="Kirkegaard R.H."/>
            <person name="Daims H."/>
        </authorList>
    </citation>
    <scope>NUCLEOTIDE SEQUENCE [LARGE SCALE GENOMIC DNA]</scope>
    <source>
        <strain evidence="2 3">VA</strain>
    </source>
</reference>